<dbReference type="EMBL" id="BAAAVI010000049">
    <property type="protein sequence ID" value="GAA2892451.1"/>
    <property type="molecule type" value="Genomic_DNA"/>
</dbReference>
<dbReference type="SUPFAM" id="SSF46785">
    <property type="entry name" value="Winged helix' DNA-binding domain"/>
    <property type="match status" value="1"/>
</dbReference>
<evidence type="ECO:0000259" key="4">
    <source>
        <dbReference type="Pfam" id="PF01037"/>
    </source>
</evidence>
<keyword evidence="7" id="KW-1185">Reference proteome</keyword>
<evidence type="ECO:0000313" key="6">
    <source>
        <dbReference type="EMBL" id="GAA2892451.1"/>
    </source>
</evidence>
<dbReference type="SMART" id="SM00344">
    <property type="entry name" value="HTH_ASNC"/>
    <property type="match status" value="1"/>
</dbReference>
<dbReference type="PANTHER" id="PTHR30154:SF34">
    <property type="entry name" value="TRANSCRIPTIONAL REGULATOR AZLB"/>
    <property type="match status" value="1"/>
</dbReference>
<name>A0ABP6IMX9_9ACTN</name>
<evidence type="ECO:0000256" key="2">
    <source>
        <dbReference type="ARBA" id="ARBA00023125"/>
    </source>
</evidence>
<organism evidence="6 7">
    <name type="scientific">Streptosporangium fragile</name>
    <dbReference type="NCBI Taxonomy" id="46186"/>
    <lineage>
        <taxon>Bacteria</taxon>
        <taxon>Bacillati</taxon>
        <taxon>Actinomycetota</taxon>
        <taxon>Actinomycetes</taxon>
        <taxon>Streptosporangiales</taxon>
        <taxon>Streptosporangiaceae</taxon>
        <taxon>Streptosporangium</taxon>
    </lineage>
</organism>
<protein>
    <submittedName>
        <fullName evidence="6">Lrp/AsnC family transcriptional regulator</fullName>
    </submittedName>
</protein>
<evidence type="ECO:0000313" key="7">
    <source>
        <dbReference type="Proteomes" id="UP001500831"/>
    </source>
</evidence>
<evidence type="ECO:0000256" key="3">
    <source>
        <dbReference type="ARBA" id="ARBA00023163"/>
    </source>
</evidence>
<accession>A0ABP6IMX9</accession>
<reference evidence="7" key="1">
    <citation type="journal article" date="2019" name="Int. J. Syst. Evol. Microbiol.">
        <title>The Global Catalogue of Microorganisms (GCM) 10K type strain sequencing project: providing services to taxonomists for standard genome sequencing and annotation.</title>
        <authorList>
            <consortium name="The Broad Institute Genomics Platform"/>
            <consortium name="The Broad Institute Genome Sequencing Center for Infectious Disease"/>
            <person name="Wu L."/>
            <person name="Ma J."/>
        </authorList>
    </citation>
    <scope>NUCLEOTIDE SEQUENCE [LARGE SCALE GENOMIC DNA]</scope>
    <source>
        <strain evidence="7">JCM 6242</strain>
    </source>
</reference>
<dbReference type="InterPro" id="IPR019887">
    <property type="entry name" value="Tscrpt_reg_AsnC/Lrp_C"/>
</dbReference>
<feature type="domain" description="HTH asnC-type" evidence="5">
    <location>
        <begin position="9"/>
        <end position="49"/>
    </location>
</feature>
<keyword evidence="3" id="KW-0804">Transcription</keyword>
<gene>
    <name evidence="6" type="ORF">GCM10010517_56980</name>
</gene>
<dbReference type="Gene3D" id="3.30.70.920">
    <property type="match status" value="1"/>
</dbReference>
<dbReference type="InterPro" id="IPR036388">
    <property type="entry name" value="WH-like_DNA-bd_sf"/>
</dbReference>
<dbReference type="Proteomes" id="UP001500831">
    <property type="component" value="Unassembled WGS sequence"/>
</dbReference>
<evidence type="ECO:0000256" key="1">
    <source>
        <dbReference type="ARBA" id="ARBA00023015"/>
    </source>
</evidence>
<dbReference type="SUPFAM" id="SSF54909">
    <property type="entry name" value="Dimeric alpha+beta barrel"/>
    <property type="match status" value="1"/>
</dbReference>
<dbReference type="InterPro" id="IPR019888">
    <property type="entry name" value="Tscrpt_reg_AsnC-like"/>
</dbReference>
<dbReference type="Gene3D" id="1.10.10.10">
    <property type="entry name" value="Winged helix-like DNA-binding domain superfamily/Winged helix DNA-binding domain"/>
    <property type="match status" value="1"/>
</dbReference>
<dbReference type="InterPro" id="IPR011008">
    <property type="entry name" value="Dimeric_a/b-barrel"/>
</dbReference>
<sequence>MQNAHTYRLDPLDARILLALDTDPELSVLGLSRKLGVSRNTIGARMQKMAAGQALAAPTTRVLPDALGHPLLAFVAMALRQPARTRAYDALKAIPNVLEIHATSGDFDLLLRVVAQDTDDLYRVTNLLLDIEGVERTSTMISMHCEAPYRMRPLIEQLLRAG</sequence>
<comment type="caution">
    <text evidence="6">The sequence shown here is derived from an EMBL/GenBank/DDBJ whole genome shotgun (WGS) entry which is preliminary data.</text>
</comment>
<dbReference type="Pfam" id="PF01037">
    <property type="entry name" value="AsnC_trans_reg"/>
    <property type="match status" value="1"/>
</dbReference>
<dbReference type="PANTHER" id="PTHR30154">
    <property type="entry name" value="LEUCINE-RESPONSIVE REGULATORY PROTEIN"/>
    <property type="match status" value="1"/>
</dbReference>
<feature type="domain" description="Transcription regulator AsnC/Lrp ligand binding" evidence="4">
    <location>
        <begin position="84"/>
        <end position="143"/>
    </location>
</feature>
<proteinExistence type="predicted"/>
<dbReference type="Pfam" id="PF13404">
    <property type="entry name" value="HTH_AsnC-type"/>
    <property type="match status" value="1"/>
</dbReference>
<evidence type="ECO:0000259" key="5">
    <source>
        <dbReference type="Pfam" id="PF13404"/>
    </source>
</evidence>
<keyword evidence="1" id="KW-0805">Transcription regulation</keyword>
<dbReference type="InterPro" id="IPR000485">
    <property type="entry name" value="AsnC-type_HTH_dom"/>
</dbReference>
<dbReference type="InterPro" id="IPR036390">
    <property type="entry name" value="WH_DNA-bd_sf"/>
</dbReference>
<keyword evidence="2" id="KW-0238">DNA-binding</keyword>